<dbReference type="EC" id="3.2.1.41" evidence="3"/>
<reference evidence="4" key="1">
    <citation type="journal article" date="2019" name="Int. J. Syst. Evol. Microbiol.">
        <title>The Global Catalogue of Microorganisms (GCM) 10K type strain sequencing project: providing services to taxonomists for standard genome sequencing and annotation.</title>
        <authorList>
            <consortium name="The Broad Institute Genomics Platform"/>
            <consortium name="The Broad Institute Genome Sequencing Center for Infectious Disease"/>
            <person name="Wu L."/>
            <person name="Ma J."/>
        </authorList>
    </citation>
    <scope>NUCLEOTIDE SEQUENCE [LARGE SCALE GENOMIC DNA]</scope>
    <source>
        <strain evidence="4">NBRC 106396</strain>
    </source>
</reference>
<dbReference type="Proteomes" id="UP001596549">
    <property type="component" value="Unassembled WGS sequence"/>
</dbReference>
<comment type="caution">
    <text evidence="3">The sequence shown here is derived from an EMBL/GenBank/DDBJ whole genome shotgun (WGS) entry which is preliminary data.</text>
</comment>
<evidence type="ECO:0000256" key="1">
    <source>
        <dbReference type="ARBA" id="ARBA00008061"/>
    </source>
</evidence>
<dbReference type="InterPro" id="IPR006047">
    <property type="entry name" value="GH13_cat_dom"/>
</dbReference>
<dbReference type="GO" id="GO:0051060">
    <property type="term" value="F:pullulanase activity"/>
    <property type="evidence" value="ECO:0007669"/>
    <property type="project" value="UniProtKB-EC"/>
</dbReference>
<keyword evidence="4" id="KW-1185">Reference proteome</keyword>
<dbReference type="InterPro" id="IPR014756">
    <property type="entry name" value="Ig_E-set"/>
</dbReference>
<dbReference type="InterPro" id="IPR017853">
    <property type="entry name" value="GH"/>
</dbReference>
<name>A0ABW2NXF8_9BACL</name>
<feature type="domain" description="Glycosyl hydrolase family 13 catalytic" evidence="2">
    <location>
        <begin position="191"/>
        <end position="618"/>
    </location>
</feature>
<gene>
    <name evidence="3" type="primary">pulA</name>
    <name evidence="3" type="ORF">ACFQPF_16905</name>
</gene>
<sequence length="710" mass="80268">MTEESLQEPYAYLDTFTMITVLLHEEISREAVFYLLDGQNKTPLKRISEQWVEQTLIFYMTTDKPLDAGKEYYIAGPGFASVPLLLGSVVRTAEFEKRFSYSGSLGALYSEQETTFKVWSPVSTEMNVLLWRNGSGLPQTIPMIRDDKGVWSAHVSGDCHSASYVYSGKVNHKRFQAVDPYAKSVTANGEKGLVLSLAKTNPDNWREHNRPLPISKTDSVIYELQVRDFSSHPDSGMTNKRKYLAFTEAGTKTQKQLETGIDYLKKLGVTHVQLMPVADFGSVDERDQGSVYNWGYDPENYNAPEGSYATKPDDALSRVNELKQAIQSLHENGLRVILDVVYNHVYVRESSSFEKLVPGYYFRFDQGGRPSNGTGVGNDTASERYMMRKFIIDSLCYWLDEYKVDGFRFDLMGIHDKETMKAAAKEMLSVNPSLFLLGEGWEMNTLLDDGDKASIKAAKELPQYSFFNDTFRDNIKGSVFFSEKFGFISGNFKSLSSALLGSCGPDAPFFDASQSINFVECHDNHTLYDWLSILHPHEEESRRLRRQELALVLAVFSQGVPFIHAGQEFFRTKHGFENSYASPDEINWLDWSRRDRFYESTETLAALLQIRRSQSSFRLSDNKEIAGRCRLLQDGSNGVVVYCVKSSEVKNTEEWSEAALVINGREITAEVQLPENSSGWHIAAGTAHSITLQGSKVTLNPLSYGIFYKE</sequence>
<keyword evidence="3" id="KW-0326">Glycosidase</keyword>
<dbReference type="RefSeq" id="WP_379751128.1">
    <property type="nucleotide sequence ID" value="NZ_JBHTCP010000051.1"/>
</dbReference>
<dbReference type="InterPro" id="IPR004193">
    <property type="entry name" value="Glyco_hydro_13_N"/>
</dbReference>
<dbReference type="Pfam" id="PF17999">
    <property type="entry name" value="PulA_N1"/>
    <property type="match status" value="1"/>
</dbReference>
<dbReference type="PANTHER" id="PTHR43002">
    <property type="entry name" value="GLYCOGEN DEBRANCHING ENZYME"/>
    <property type="match status" value="1"/>
</dbReference>
<dbReference type="EMBL" id="JBHTCP010000051">
    <property type="protein sequence ID" value="MFC7373321.1"/>
    <property type="molecule type" value="Genomic_DNA"/>
</dbReference>
<dbReference type="SUPFAM" id="SSF81296">
    <property type="entry name" value="E set domains"/>
    <property type="match status" value="1"/>
</dbReference>
<evidence type="ECO:0000313" key="4">
    <source>
        <dbReference type="Proteomes" id="UP001596549"/>
    </source>
</evidence>
<dbReference type="Gene3D" id="2.60.40.1180">
    <property type="entry name" value="Golgi alpha-mannosidase II"/>
    <property type="match status" value="1"/>
</dbReference>
<evidence type="ECO:0000259" key="2">
    <source>
        <dbReference type="SMART" id="SM00642"/>
    </source>
</evidence>
<dbReference type="CDD" id="cd02860">
    <property type="entry name" value="E_set_Pullulanase"/>
    <property type="match status" value="1"/>
</dbReference>
<dbReference type="Pfam" id="PF00128">
    <property type="entry name" value="Alpha-amylase"/>
    <property type="match status" value="1"/>
</dbReference>
<proteinExistence type="inferred from homology"/>
<keyword evidence="3" id="KW-0378">Hydrolase</keyword>
<dbReference type="InterPro" id="IPR013783">
    <property type="entry name" value="Ig-like_fold"/>
</dbReference>
<evidence type="ECO:0000313" key="3">
    <source>
        <dbReference type="EMBL" id="MFC7373321.1"/>
    </source>
</evidence>
<dbReference type="Gene3D" id="2.60.40.10">
    <property type="entry name" value="Immunoglobulins"/>
    <property type="match status" value="1"/>
</dbReference>
<dbReference type="SMART" id="SM00642">
    <property type="entry name" value="Aamy"/>
    <property type="match status" value="1"/>
</dbReference>
<dbReference type="CDD" id="cd11341">
    <property type="entry name" value="AmyAc_Pullulanase_LD-like"/>
    <property type="match status" value="1"/>
</dbReference>
<dbReference type="NCBIfam" id="TIGR02104">
    <property type="entry name" value="pulA_typeI"/>
    <property type="match status" value="1"/>
</dbReference>
<dbReference type="InterPro" id="IPR011840">
    <property type="entry name" value="PulA_typeI"/>
</dbReference>
<dbReference type="SUPFAM" id="SSF51445">
    <property type="entry name" value="(Trans)glycosidases"/>
    <property type="match status" value="1"/>
</dbReference>
<dbReference type="InterPro" id="IPR013780">
    <property type="entry name" value="Glyco_hydro_b"/>
</dbReference>
<protein>
    <submittedName>
        <fullName evidence="3">Type I pullulanase</fullName>
        <ecNumber evidence="3">3.2.1.41</ecNumber>
    </submittedName>
</protein>
<dbReference type="Gene3D" id="3.20.20.80">
    <property type="entry name" value="Glycosidases"/>
    <property type="match status" value="1"/>
</dbReference>
<accession>A0ABW2NXF8</accession>
<organism evidence="3 4">
    <name type="scientific">Fictibacillus iocasae</name>
    <dbReference type="NCBI Taxonomy" id="2715437"/>
    <lineage>
        <taxon>Bacteria</taxon>
        <taxon>Bacillati</taxon>
        <taxon>Bacillota</taxon>
        <taxon>Bacilli</taxon>
        <taxon>Bacillales</taxon>
        <taxon>Fictibacillaceae</taxon>
        <taxon>Fictibacillus</taxon>
    </lineage>
</organism>
<dbReference type="Pfam" id="PF02922">
    <property type="entry name" value="CBM_48"/>
    <property type="match status" value="1"/>
</dbReference>
<comment type="similarity">
    <text evidence="1">Belongs to the glycosyl hydrolase 13 family.</text>
</comment>
<dbReference type="Gene3D" id="2.60.40.2320">
    <property type="match status" value="1"/>
</dbReference>
<dbReference type="InterPro" id="IPR040697">
    <property type="entry name" value="PulA_N1"/>
</dbReference>